<name>A0A2P2L9D0_RHIMU</name>
<sequence length="98" mass="10986">MAQRSFGLSIVGLASLVQRSRGRSEILVREHAVEARVDRDLRFVLRNSLESRVRMYGRESMVLDNLLAATAVFMAIVILLPFLLVLVFVFGTHGSRAL</sequence>
<proteinExistence type="predicted"/>
<evidence type="ECO:0000256" key="1">
    <source>
        <dbReference type="SAM" id="Phobius"/>
    </source>
</evidence>
<dbReference type="AlphaFoldDB" id="A0A2P2L9D0"/>
<organism evidence="2">
    <name type="scientific">Rhizophora mucronata</name>
    <name type="common">Asiatic mangrove</name>
    <dbReference type="NCBI Taxonomy" id="61149"/>
    <lineage>
        <taxon>Eukaryota</taxon>
        <taxon>Viridiplantae</taxon>
        <taxon>Streptophyta</taxon>
        <taxon>Embryophyta</taxon>
        <taxon>Tracheophyta</taxon>
        <taxon>Spermatophyta</taxon>
        <taxon>Magnoliopsida</taxon>
        <taxon>eudicotyledons</taxon>
        <taxon>Gunneridae</taxon>
        <taxon>Pentapetalae</taxon>
        <taxon>rosids</taxon>
        <taxon>fabids</taxon>
        <taxon>Malpighiales</taxon>
        <taxon>Rhizophoraceae</taxon>
        <taxon>Rhizophora</taxon>
    </lineage>
</organism>
<keyword evidence="1" id="KW-0472">Membrane</keyword>
<reference evidence="2" key="1">
    <citation type="submission" date="2018-02" db="EMBL/GenBank/DDBJ databases">
        <title>Rhizophora mucronata_Transcriptome.</title>
        <authorList>
            <person name="Meera S.P."/>
            <person name="Sreeshan A."/>
            <person name="Augustine A."/>
        </authorList>
    </citation>
    <scope>NUCLEOTIDE SEQUENCE</scope>
    <source>
        <tissue evidence="2">Leaf</tissue>
    </source>
</reference>
<keyword evidence="1" id="KW-1133">Transmembrane helix</keyword>
<dbReference type="EMBL" id="GGEC01034098">
    <property type="protein sequence ID" value="MBX14582.1"/>
    <property type="molecule type" value="Transcribed_RNA"/>
</dbReference>
<accession>A0A2P2L9D0</accession>
<feature type="transmembrane region" description="Helical" evidence="1">
    <location>
        <begin position="66"/>
        <end position="90"/>
    </location>
</feature>
<protein>
    <submittedName>
        <fullName evidence="2">Uncharacterized protein MANES_10G142700</fullName>
    </submittedName>
</protein>
<evidence type="ECO:0000313" key="2">
    <source>
        <dbReference type="EMBL" id="MBX14582.1"/>
    </source>
</evidence>
<keyword evidence="1" id="KW-0812">Transmembrane</keyword>